<evidence type="ECO:0000313" key="2">
    <source>
        <dbReference type="EMBL" id="RNM31380.1"/>
    </source>
</evidence>
<dbReference type="Pfam" id="PF10066">
    <property type="entry name" value="DUF2304"/>
    <property type="match status" value="1"/>
</dbReference>
<feature type="transmembrane region" description="Helical" evidence="1">
    <location>
        <begin position="36"/>
        <end position="57"/>
    </location>
</feature>
<comment type="caution">
    <text evidence="2">The sequence shown here is derived from an EMBL/GenBank/DDBJ whole genome shotgun (WGS) entry which is preliminary data.</text>
</comment>
<dbReference type="AlphaFoldDB" id="A0A3N0I4E5"/>
<dbReference type="Proteomes" id="UP000276568">
    <property type="component" value="Unassembled WGS sequence"/>
</dbReference>
<protein>
    <submittedName>
        <fullName evidence="2">DUF2304 domain-containing protein</fullName>
    </submittedName>
</protein>
<dbReference type="InterPro" id="IPR019277">
    <property type="entry name" value="DUF2304"/>
</dbReference>
<evidence type="ECO:0000256" key="1">
    <source>
        <dbReference type="SAM" id="Phobius"/>
    </source>
</evidence>
<sequence length="115" mass="13383">MSLRLQFVFICASILTFIFVIHKIRKQGLNISQSIVWILWSILLLILSVFPGLALWASNKLGFMSASNFIFSLFIFFLYIITFSQASELSKVQDKNKELIQKLSIKEYLDEQEKK</sequence>
<accession>A0A3N0I4E5</accession>
<dbReference type="RefSeq" id="WP_128519538.1">
    <property type="nucleotide sequence ID" value="NZ_RJQC01000001.1"/>
</dbReference>
<proteinExistence type="predicted"/>
<keyword evidence="1" id="KW-0472">Membrane</keyword>
<keyword evidence="3" id="KW-1185">Reference proteome</keyword>
<gene>
    <name evidence="2" type="ORF">EDX97_02130</name>
</gene>
<evidence type="ECO:0000313" key="3">
    <source>
        <dbReference type="Proteomes" id="UP000276568"/>
    </source>
</evidence>
<dbReference type="EMBL" id="RJQC01000001">
    <property type="protein sequence ID" value="RNM31380.1"/>
    <property type="molecule type" value="Genomic_DNA"/>
</dbReference>
<feature type="transmembrane region" description="Helical" evidence="1">
    <location>
        <begin position="6"/>
        <end position="24"/>
    </location>
</feature>
<feature type="transmembrane region" description="Helical" evidence="1">
    <location>
        <begin position="63"/>
        <end position="81"/>
    </location>
</feature>
<organism evidence="2 3">
    <name type="scientific">Absicoccus porci</name>
    <dbReference type="NCBI Taxonomy" id="2486576"/>
    <lineage>
        <taxon>Bacteria</taxon>
        <taxon>Bacillati</taxon>
        <taxon>Bacillota</taxon>
        <taxon>Erysipelotrichia</taxon>
        <taxon>Erysipelotrichales</taxon>
        <taxon>Erysipelotrichaceae</taxon>
        <taxon>Absicoccus</taxon>
    </lineage>
</organism>
<keyword evidence="1" id="KW-0812">Transmembrane</keyword>
<name>A0A3N0I4E5_9FIRM</name>
<reference evidence="2 3" key="1">
    <citation type="submission" date="2018-11" db="EMBL/GenBank/DDBJ databases">
        <title>Clostridium sp. nov., a member of the family Erysipelotrichaceae isolated from pig faeces.</title>
        <authorList>
            <person name="Chang Y.-H."/>
        </authorList>
    </citation>
    <scope>NUCLEOTIDE SEQUENCE [LARGE SCALE GENOMIC DNA]</scope>
    <source>
        <strain evidence="2 3">YH-panp20</strain>
    </source>
</reference>
<keyword evidence="1" id="KW-1133">Transmembrane helix</keyword>
<dbReference type="OrthoDB" id="3036064at2"/>